<evidence type="ECO:0000313" key="2">
    <source>
        <dbReference type="Proteomes" id="UP001595839"/>
    </source>
</evidence>
<dbReference type="Proteomes" id="UP001595839">
    <property type="component" value="Unassembled WGS sequence"/>
</dbReference>
<dbReference type="EMBL" id="JBHSFK010000002">
    <property type="protein sequence ID" value="MFC4498495.1"/>
    <property type="molecule type" value="Genomic_DNA"/>
</dbReference>
<keyword evidence="2" id="KW-1185">Reference proteome</keyword>
<gene>
    <name evidence="1" type="ORF">ACFPIH_02980</name>
</gene>
<reference evidence="2" key="1">
    <citation type="journal article" date="2019" name="Int. J. Syst. Evol. Microbiol.">
        <title>The Global Catalogue of Microorganisms (GCM) 10K type strain sequencing project: providing services to taxonomists for standard genome sequencing and annotation.</title>
        <authorList>
            <consortium name="The Broad Institute Genomics Platform"/>
            <consortium name="The Broad Institute Genome Sequencing Center for Infectious Disease"/>
            <person name="Wu L."/>
            <person name="Ma J."/>
        </authorList>
    </citation>
    <scope>NUCLEOTIDE SEQUENCE [LARGE SCALE GENOMIC DNA]</scope>
    <source>
        <strain evidence="2">CGMCC 4.7177</strain>
    </source>
</reference>
<sequence length="140" mass="15145">MSDGTDLDMPLHQAAKLLHGLMEVLYLSSACALGHHTMCRGVDEFRSLVCCCVECEHAEVRTAGPTSAGVPLLHLANAEADRLDSHVYSDGEALGVRADLVRALEKTLEETGRRTSEAKRRRMAVQLGIAACLTFAPRSL</sequence>
<organism evidence="1 2">
    <name type="scientific">Streptomyces vulcanius</name>
    <dbReference type="NCBI Taxonomy" id="1441876"/>
    <lineage>
        <taxon>Bacteria</taxon>
        <taxon>Bacillati</taxon>
        <taxon>Actinomycetota</taxon>
        <taxon>Actinomycetes</taxon>
        <taxon>Kitasatosporales</taxon>
        <taxon>Streptomycetaceae</taxon>
        <taxon>Streptomyces</taxon>
    </lineage>
</organism>
<proteinExistence type="predicted"/>
<comment type="caution">
    <text evidence="1">The sequence shown here is derived from an EMBL/GenBank/DDBJ whole genome shotgun (WGS) entry which is preliminary data.</text>
</comment>
<evidence type="ECO:0000313" key="1">
    <source>
        <dbReference type="EMBL" id="MFC4498495.1"/>
    </source>
</evidence>
<dbReference type="RefSeq" id="WP_381167875.1">
    <property type="nucleotide sequence ID" value="NZ_JBHSFK010000002.1"/>
</dbReference>
<protein>
    <submittedName>
        <fullName evidence="1">Uncharacterized protein</fullName>
    </submittedName>
</protein>
<accession>A0ABV9AHG0</accession>
<name>A0ABV9AHG0_9ACTN</name>